<dbReference type="Pfam" id="PF02191">
    <property type="entry name" value="OLF"/>
    <property type="match status" value="1"/>
</dbReference>
<dbReference type="EMBL" id="UXUI01017303">
    <property type="protein sequence ID" value="VDD98059.1"/>
    <property type="molecule type" value="Genomic_DNA"/>
</dbReference>
<evidence type="ECO:0000313" key="5">
    <source>
        <dbReference type="EMBL" id="VDD98059.1"/>
    </source>
</evidence>
<sequence>NCNVTERDPWLYNRPHNYVDFASDENGLWITYIRQGSQHVTVSKIESDFYVVDTWDIYELNATDFADSFIMCGVLYAIKSGTERDTEIFFGYDLYRRKAYNISIRWYNPYRGLTMLQYNPVDERLYFFDSRRLLSVNIRTEEEEDGVTIDYSDYE</sequence>
<dbReference type="PROSITE" id="PS51132">
    <property type="entry name" value="OLF"/>
    <property type="match status" value="1"/>
</dbReference>
<evidence type="ECO:0000256" key="1">
    <source>
        <dbReference type="ARBA" id="ARBA00004613"/>
    </source>
</evidence>
<feature type="domain" description="Olfactomedin-like" evidence="4">
    <location>
        <begin position="1"/>
        <end position="142"/>
    </location>
</feature>
<dbReference type="OrthoDB" id="8626508at2759"/>
<dbReference type="GO" id="GO:0007165">
    <property type="term" value="P:signal transduction"/>
    <property type="evidence" value="ECO:0007669"/>
    <property type="project" value="TreeGrafter"/>
</dbReference>
<dbReference type="STRING" id="51028.A0A0N4VRL4"/>
<dbReference type="InterPro" id="IPR003112">
    <property type="entry name" value="Olfac-like_dom"/>
</dbReference>
<organism evidence="7">
    <name type="scientific">Enterobius vermicularis</name>
    <name type="common">Human pinworm</name>
    <dbReference type="NCBI Taxonomy" id="51028"/>
    <lineage>
        <taxon>Eukaryota</taxon>
        <taxon>Metazoa</taxon>
        <taxon>Ecdysozoa</taxon>
        <taxon>Nematoda</taxon>
        <taxon>Chromadorea</taxon>
        <taxon>Rhabditida</taxon>
        <taxon>Spirurina</taxon>
        <taxon>Oxyuridomorpha</taxon>
        <taxon>Oxyuroidea</taxon>
        <taxon>Oxyuridae</taxon>
        <taxon>Enterobius</taxon>
    </lineage>
</organism>
<evidence type="ECO:0000256" key="2">
    <source>
        <dbReference type="ARBA" id="ARBA00022525"/>
    </source>
</evidence>
<proteinExistence type="predicted"/>
<dbReference type="PANTHER" id="PTHR23192">
    <property type="entry name" value="OLFACTOMEDIN-RELATED"/>
    <property type="match status" value="1"/>
</dbReference>
<comment type="subcellular location">
    <subcellularLocation>
        <location evidence="1">Secreted</location>
    </subcellularLocation>
</comment>
<evidence type="ECO:0000313" key="6">
    <source>
        <dbReference type="Proteomes" id="UP000274131"/>
    </source>
</evidence>
<dbReference type="PANTHER" id="PTHR23192:SF83">
    <property type="entry name" value="OLFACTOMEDIN-LIKE DOMAIN-CONTAINING PROTEIN"/>
    <property type="match status" value="1"/>
</dbReference>
<gene>
    <name evidence="5" type="ORF">EVEC_LOCUS12810</name>
</gene>
<keyword evidence="6" id="KW-1185">Reference proteome</keyword>
<name>A0A0N4VRL4_ENTVE</name>
<dbReference type="SMART" id="SM00284">
    <property type="entry name" value="OLF"/>
    <property type="match status" value="1"/>
</dbReference>
<accession>A0A0N4VRL4</accession>
<dbReference type="WBParaSite" id="EVEC_0001368501-mRNA-1">
    <property type="protein sequence ID" value="EVEC_0001368501-mRNA-1"/>
    <property type="gene ID" value="EVEC_0001368501"/>
</dbReference>
<keyword evidence="2" id="KW-0964">Secreted</keyword>
<dbReference type="Proteomes" id="UP000274131">
    <property type="component" value="Unassembled WGS sequence"/>
</dbReference>
<comment type="caution">
    <text evidence="3">Lacks conserved residue(s) required for the propagation of feature annotation.</text>
</comment>
<dbReference type="InterPro" id="IPR050605">
    <property type="entry name" value="Olfactomedin-like_domain"/>
</dbReference>
<evidence type="ECO:0000313" key="7">
    <source>
        <dbReference type="WBParaSite" id="EVEC_0001368501-mRNA-1"/>
    </source>
</evidence>
<protein>
    <submittedName>
        <fullName evidence="7">Olfactomedin-like domain-containing protein</fullName>
    </submittedName>
</protein>
<dbReference type="GO" id="GO:0005615">
    <property type="term" value="C:extracellular space"/>
    <property type="evidence" value="ECO:0007669"/>
    <property type="project" value="TreeGrafter"/>
</dbReference>
<evidence type="ECO:0000259" key="4">
    <source>
        <dbReference type="PROSITE" id="PS51132"/>
    </source>
</evidence>
<reference evidence="5 6" key="2">
    <citation type="submission" date="2018-10" db="EMBL/GenBank/DDBJ databases">
        <authorList>
            <consortium name="Pathogen Informatics"/>
        </authorList>
    </citation>
    <scope>NUCLEOTIDE SEQUENCE [LARGE SCALE GENOMIC DNA]</scope>
</reference>
<dbReference type="AlphaFoldDB" id="A0A0N4VRL4"/>
<reference evidence="7" key="1">
    <citation type="submission" date="2017-02" db="UniProtKB">
        <authorList>
            <consortium name="WormBaseParasite"/>
        </authorList>
    </citation>
    <scope>IDENTIFICATION</scope>
</reference>
<evidence type="ECO:0000256" key="3">
    <source>
        <dbReference type="PROSITE-ProRule" id="PRU00446"/>
    </source>
</evidence>